<evidence type="ECO:0000256" key="1">
    <source>
        <dbReference type="ARBA" id="ARBA00004651"/>
    </source>
</evidence>
<evidence type="ECO:0000256" key="6">
    <source>
        <dbReference type="ARBA" id="ARBA00022989"/>
    </source>
</evidence>
<dbReference type="Gene3D" id="1.10.3720.10">
    <property type="entry name" value="MetI-like"/>
    <property type="match status" value="1"/>
</dbReference>
<keyword evidence="3 8" id="KW-0813">Transport</keyword>
<evidence type="ECO:0000256" key="4">
    <source>
        <dbReference type="ARBA" id="ARBA00022475"/>
    </source>
</evidence>
<evidence type="ECO:0000256" key="3">
    <source>
        <dbReference type="ARBA" id="ARBA00022448"/>
    </source>
</evidence>
<keyword evidence="11" id="KW-1185">Reference proteome</keyword>
<dbReference type="Proteomes" id="UP000199589">
    <property type="component" value="Unassembled WGS sequence"/>
</dbReference>
<keyword evidence="4" id="KW-1003">Cell membrane</keyword>
<keyword evidence="6 8" id="KW-1133">Transmembrane helix</keyword>
<proteinExistence type="inferred from homology"/>
<dbReference type="STRING" id="258723.GCA_900169305_02098"/>
<dbReference type="OrthoDB" id="9807047at2"/>
<feature type="transmembrane region" description="Helical" evidence="8">
    <location>
        <begin position="238"/>
        <end position="260"/>
    </location>
</feature>
<dbReference type="InterPro" id="IPR035906">
    <property type="entry name" value="MetI-like_sf"/>
</dbReference>
<feature type="transmembrane region" description="Helical" evidence="8">
    <location>
        <begin position="199"/>
        <end position="218"/>
    </location>
</feature>
<feature type="transmembrane region" description="Helical" evidence="8">
    <location>
        <begin position="9"/>
        <end position="30"/>
    </location>
</feature>
<evidence type="ECO:0000313" key="11">
    <source>
        <dbReference type="Proteomes" id="UP000199589"/>
    </source>
</evidence>
<feature type="domain" description="ABC transmembrane type-1" evidence="9">
    <location>
        <begin position="58"/>
        <end position="260"/>
    </location>
</feature>
<dbReference type="PANTHER" id="PTHR42929:SF1">
    <property type="entry name" value="INNER MEMBRANE ABC TRANSPORTER PERMEASE PROTEIN YDCU-RELATED"/>
    <property type="match status" value="1"/>
</dbReference>
<gene>
    <name evidence="10" type="ORF">SAMN04488569_100714</name>
</gene>
<name>A0A1I3WA80_9LACT</name>
<evidence type="ECO:0000256" key="7">
    <source>
        <dbReference type="ARBA" id="ARBA00023136"/>
    </source>
</evidence>
<organism evidence="10 11">
    <name type="scientific">Marinilactibacillus piezotolerans</name>
    <dbReference type="NCBI Taxonomy" id="258723"/>
    <lineage>
        <taxon>Bacteria</taxon>
        <taxon>Bacillati</taxon>
        <taxon>Bacillota</taxon>
        <taxon>Bacilli</taxon>
        <taxon>Lactobacillales</taxon>
        <taxon>Carnobacteriaceae</taxon>
        <taxon>Marinilactibacillus</taxon>
    </lineage>
</organism>
<evidence type="ECO:0000256" key="8">
    <source>
        <dbReference type="RuleBase" id="RU363032"/>
    </source>
</evidence>
<keyword evidence="5 8" id="KW-0812">Transmembrane</keyword>
<evidence type="ECO:0000259" key="9">
    <source>
        <dbReference type="PROSITE" id="PS50928"/>
    </source>
</evidence>
<comment type="similarity">
    <text evidence="2">Belongs to the binding-protein-dependent transport system permease family. CysTW subfamily.</text>
</comment>
<dbReference type="SUPFAM" id="SSF161098">
    <property type="entry name" value="MetI-like"/>
    <property type="match status" value="1"/>
</dbReference>
<dbReference type="CDD" id="cd06261">
    <property type="entry name" value="TM_PBP2"/>
    <property type="match status" value="1"/>
</dbReference>
<dbReference type="RefSeq" id="WP_091896137.1">
    <property type="nucleotide sequence ID" value="NZ_FOSJ01000007.1"/>
</dbReference>
<dbReference type="AlphaFoldDB" id="A0A1I3WA80"/>
<dbReference type="PANTHER" id="PTHR42929">
    <property type="entry name" value="INNER MEMBRANE ABC TRANSPORTER PERMEASE PROTEIN YDCU-RELATED-RELATED"/>
    <property type="match status" value="1"/>
</dbReference>
<evidence type="ECO:0000313" key="10">
    <source>
        <dbReference type="EMBL" id="SFK03637.1"/>
    </source>
</evidence>
<feature type="transmembrane region" description="Helical" evidence="8">
    <location>
        <begin position="62"/>
        <end position="84"/>
    </location>
</feature>
<reference evidence="11" key="1">
    <citation type="submission" date="2016-10" db="EMBL/GenBank/DDBJ databases">
        <authorList>
            <person name="Varghese N."/>
            <person name="Submissions S."/>
        </authorList>
    </citation>
    <scope>NUCLEOTIDE SEQUENCE [LARGE SCALE GENOMIC DNA]</scope>
    <source>
        <strain evidence="11">DSM 16108</strain>
    </source>
</reference>
<protein>
    <submittedName>
        <fullName evidence="10">Spermidine/putrescine transport system permease protein</fullName>
    </submittedName>
</protein>
<feature type="transmembrane region" description="Helical" evidence="8">
    <location>
        <begin position="135"/>
        <end position="159"/>
    </location>
</feature>
<accession>A0A1I3WA80</accession>
<comment type="subcellular location">
    <subcellularLocation>
        <location evidence="1 8">Cell membrane</location>
        <topology evidence="1 8">Multi-pass membrane protein</topology>
    </subcellularLocation>
</comment>
<dbReference type="InterPro" id="IPR000515">
    <property type="entry name" value="MetI-like"/>
</dbReference>
<dbReference type="EMBL" id="FOSJ01000007">
    <property type="protein sequence ID" value="SFK03637.1"/>
    <property type="molecule type" value="Genomic_DNA"/>
</dbReference>
<dbReference type="GO" id="GO:0055085">
    <property type="term" value="P:transmembrane transport"/>
    <property type="evidence" value="ECO:0007669"/>
    <property type="project" value="InterPro"/>
</dbReference>
<evidence type="ECO:0000256" key="2">
    <source>
        <dbReference type="ARBA" id="ARBA00007069"/>
    </source>
</evidence>
<keyword evidence="7 8" id="KW-0472">Membrane</keyword>
<dbReference type="PROSITE" id="PS50928">
    <property type="entry name" value="ABC_TM1"/>
    <property type="match status" value="1"/>
</dbReference>
<feature type="transmembrane region" description="Helical" evidence="8">
    <location>
        <begin position="91"/>
        <end position="115"/>
    </location>
</feature>
<dbReference type="Pfam" id="PF00528">
    <property type="entry name" value="BPD_transp_1"/>
    <property type="match status" value="1"/>
</dbReference>
<sequence length="270" mass="30568">MTSKQNRVLFFPYFIWIGLFVLIPIGLLVYQSFIGINGEFTFDNILTYFTSATYLTMTLQSFLYAFIITLLTFCISYPTAYFLTQTKRKDLWMLLLILPTWINVLLKAYAFIGLLSQDGSINGFFDWIGIGRQQLLFTNASFLLVATYIEIPFMLLPIYNAIEEIDSSLLHASRDLGASSWDTFKTVVFPLSLSGVRSGIQVVFIPSLSLFMLTRLIGGNRVITLGTAIEQHFLVTQNWGMGSTIGIVLILLMIIIMLLTSGRKKEARKL</sequence>
<dbReference type="GO" id="GO:0005886">
    <property type="term" value="C:plasma membrane"/>
    <property type="evidence" value="ECO:0007669"/>
    <property type="project" value="UniProtKB-SubCell"/>
</dbReference>
<evidence type="ECO:0000256" key="5">
    <source>
        <dbReference type="ARBA" id="ARBA00022692"/>
    </source>
</evidence>